<name>A0A8X6Y871_9ARAC</name>
<protein>
    <submittedName>
        <fullName evidence="2">Uncharacterized protein</fullName>
    </submittedName>
</protein>
<dbReference type="Proteomes" id="UP000886998">
    <property type="component" value="Unassembled WGS sequence"/>
</dbReference>
<feature type="compositionally biased region" description="Basic and acidic residues" evidence="1">
    <location>
        <begin position="11"/>
        <end position="24"/>
    </location>
</feature>
<gene>
    <name evidence="2" type="ORF">TNIN_248211</name>
</gene>
<accession>A0A8X6Y871</accession>
<dbReference type="EMBL" id="BMAV01015399">
    <property type="protein sequence ID" value="GFY64769.1"/>
    <property type="molecule type" value="Genomic_DNA"/>
</dbReference>
<comment type="caution">
    <text evidence="2">The sequence shown here is derived from an EMBL/GenBank/DDBJ whole genome shotgun (WGS) entry which is preliminary data.</text>
</comment>
<evidence type="ECO:0000313" key="3">
    <source>
        <dbReference type="Proteomes" id="UP000886998"/>
    </source>
</evidence>
<organism evidence="2 3">
    <name type="scientific">Trichonephila inaurata madagascariensis</name>
    <dbReference type="NCBI Taxonomy" id="2747483"/>
    <lineage>
        <taxon>Eukaryota</taxon>
        <taxon>Metazoa</taxon>
        <taxon>Ecdysozoa</taxon>
        <taxon>Arthropoda</taxon>
        <taxon>Chelicerata</taxon>
        <taxon>Arachnida</taxon>
        <taxon>Araneae</taxon>
        <taxon>Araneomorphae</taxon>
        <taxon>Entelegynae</taxon>
        <taxon>Araneoidea</taxon>
        <taxon>Nephilidae</taxon>
        <taxon>Trichonephila</taxon>
        <taxon>Trichonephila inaurata</taxon>
    </lineage>
</organism>
<sequence>MVIYQSPSYKKKIDQRQSEEEGKQIKKKFQSVRLEGVRNTHHFCSFLREKIASKSLAEVSLSPSSLHPFIHLSLSLLEDGEKDMIPRAKVAC</sequence>
<reference evidence="2" key="1">
    <citation type="submission" date="2020-08" db="EMBL/GenBank/DDBJ databases">
        <title>Multicomponent nature underlies the extraordinary mechanical properties of spider dragline silk.</title>
        <authorList>
            <person name="Kono N."/>
            <person name="Nakamura H."/>
            <person name="Mori M."/>
            <person name="Yoshida Y."/>
            <person name="Ohtoshi R."/>
            <person name="Malay A.D."/>
            <person name="Moran D.A.P."/>
            <person name="Tomita M."/>
            <person name="Numata K."/>
            <person name="Arakawa K."/>
        </authorList>
    </citation>
    <scope>NUCLEOTIDE SEQUENCE</scope>
</reference>
<evidence type="ECO:0000256" key="1">
    <source>
        <dbReference type="SAM" id="MobiDB-lite"/>
    </source>
</evidence>
<proteinExistence type="predicted"/>
<keyword evidence="3" id="KW-1185">Reference proteome</keyword>
<evidence type="ECO:0000313" key="2">
    <source>
        <dbReference type="EMBL" id="GFY64769.1"/>
    </source>
</evidence>
<feature type="region of interest" description="Disordered" evidence="1">
    <location>
        <begin position="1"/>
        <end position="24"/>
    </location>
</feature>
<dbReference type="AlphaFoldDB" id="A0A8X6Y871"/>